<reference evidence="6" key="1">
    <citation type="submission" date="2016-04" db="EMBL/GenBank/DDBJ databases">
        <authorList>
            <person name="Chen L."/>
            <person name="Zhuang W."/>
            <person name="Wang G."/>
        </authorList>
    </citation>
    <scope>NUCLEOTIDE SEQUENCE [LARGE SCALE GENOMIC DNA]</scope>
    <source>
        <strain evidence="6">17621</strain>
    </source>
</reference>
<dbReference type="GO" id="GO:0003700">
    <property type="term" value="F:DNA-binding transcription factor activity"/>
    <property type="evidence" value="ECO:0007669"/>
    <property type="project" value="InterPro"/>
</dbReference>
<evidence type="ECO:0000259" key="4">
    <source>
        <dbReference type="PROSITE" id="PS01124"/>
    </source>
</evidence>
<proteinExistence type="predicted"/>
<dbReference type="Pfam" id="PF01965">
    <property type="entry name" value="DJ-1_PfpI"/>
    <property type="match status" value="1"/>
</dbReference>
<evidence type="ECO:0000256" key="1">
    <source>
        <dbReference type="ARBA" id="ARBA00023015"/>
    </source>
</evidence>
<dbReference type="InterPro" id="IPR029062">
    <property type="entry name" value="Class_I_gatase-like"/>
</dbReference>
<sequence>MKHISILVLEDATMSCIDSSYQILTRINDFLKYQGKEPFYTVEMAGLKTDSVLNNGLYSIHTNKTIADISHTDVVVIPLLCGDFSKTLLKNKPYCNWLISQYQNGAEIVSLCVGSFFLASTGLLAGKKCAIHWAAKNEFMTMFPDIQVIDDSIITDENRIYTCGGGYSYLNLLLYVIEKHLGREMSVLASKMFEIDIERKNQHPFIIFVGQKKHGDQYVLQAQEYIERNPAALYTIDELCTKLAVGKRTFERKFKKCTGNSIAEYIQRVKVEYAKKQLESSDKHINEIIYEVGYNDVDAFRKVFKKHTDLSPVDYKKKFRV</sequence>
<accession>A0A1V9EMT6</accession>
<dbReference type="SMART" id="SM00342">
    <property type="entry name" value="HTH_ARAC"/>
    <property type="match status" value="1"/>
</dbReference>
<dbReference type="AlphaFoldDB" id="A0A1V9EMT6"/>
<dbReference type="InterPro" id="IPR018062">
    <property type="entry name" value="HTH_AraC-typ_CS"/>
</dbReference>
<gene>
    <name evidence="5" type="ORF">A4H97_08250</name>
</gene>
<name>A0A1V9EMT6_9BACT</name>
<evidence type="ECO:0000256" key="3">
    <source>
        <dbReference type="ARBA" id="ARBA00023163"/>
    </source>
</evidence>
<comment type="caution">
    <text evidence="5">The sequence shown here is derived from an EMBL/GenBank/DDBJ whole genome shotgun (WGS) entry which is preliminary data.</text>
</comment>
<dbReference type="Gene3D" id="1.10.10.60">
    <property type="entry name" value="Homeodomain-like"/>
    <property type="match status" value="2"/>
</dbReference>
<dbReference type="STRING" id="354355.SAMN05660816_01677"/>
<dbReference type="GO" id="GO:0043565">
    <property type="term" value="F:sequence-specific DNA binding"/>
    <property type="evidence" value="ECO:0007669"/>
    <property type="project" value="InterPro"/>
</dbReference>
<dbReference type="Proteomes" id="UP000192610">
    <property type="component" value="Unassembled WGS sequence"/>
</dbReference>
<evidence type="ECO:0000256" key="2">
    <source>
        <dbReference type="ARBA" id="ARBA00023125"/>
    </source>
</evidence>
<dbReference type="Pfam" id="PF12833">
    <property type="entry name" value="HTH_18"/>
    <property type="match status" value="1"/>
</dbReference>
<dbReference type="PANTHER" id="PTHR43280">
    <property type="entry name" value="ARAC-FAMILY TRANSCRIPTIONAL REGULATOR"/>
    <property type="match status" value="1"/>
</dbReference>
<keyword evidence="3" id="KW-0804">Transcription</keyword>
<protein>
    <submittedName>
        <fullName evidence="5">AraC family transcriptional regulator</fullName>
    </submittedName>
</protein>
<dbReference type="RefSeq" id="WP_081201718.1">
    <property type="nucleotide sequence ID" value="NZ_FOCZ01000002.1"/>
</dbReference>
<dbReference type="PROSITE" id="PS00041">
    <property type="entry name" value="HTH_ARAC_FAMILY_1"/>
    <property type="match status" value="1"/>
</dbReference>
<dbReference type="SUPFAM" id="SSF52317">
    <property type="entry name" value="Class I glutamine amidotransferase-like"/>
    <property type="match status" value="1"/>
</dbReference>
<evidence type="ECO:0000313" key="6">
    <source>
        <dbReference type="Proteomes" id="UP000192610"/>
    </source>
</evidence>
<dbReference type="PROSITE" id="PS01124">
    <property type="entry name" value="HTH_ARAC_FAMILY_2"/>
    <property type="match status" value="1"/>
</dbReference>
<keyword evidence="2" id="KW-0238">DNA-binding</keyword>
<organism evidence="5 6">
    <name type="scientific">Niastella yeongjuensis</name>
    <dbReference type="NCBI Taxonomy" id="354355"/>
    <lineage>
        <taxon>Bacteria</taxon>
        <taxon>Pseudomonadati</taxon>
        <taxon>Bacteroidota</taxon>
        <taxon>Chitinophagia</taxon>
        <taxon>Chitinophagales</taxon>
        <taxon>Chitinophagaceae</taxon>
        <taxon>Niastella</taxon>
    </lineage>
</organism>
<dbReference type="EMBL" id="LVXG01000023">
    <property type="protein sequence ID" value="OQP47473.1"/>
    <property type="molecule type" value="Genomic_DNA"/>
</dbReference>
<dbReference type="SUPFAM" id="SSF46689">
    <property type="entry name" value="Homeodomain-like"/>
    <property type="match status" value="2"/>
</dbReference>
<feature type="domain" description="HTH araC/xylS-type" evidence="4">
    <location>
        <begin position="220"/>
        <end position="318"/>
    </location>
</feature>
<dbReference type="OrthoDB" id="9797097at2"/>
<keyword evidence="6" id="KW-1185">Reference proteome</keyword>
<evidence type="ECO:0000313" key="5">
    <source>
        <dbReference type="EMBL" id="OQP47473.1"/>
    </source>
</evidence>
<dbReference type="InterPro" id="IPR009057">
    <property type="entry name" value="Homeodomain-like_sf"/>
</dbReference>
<dbReference type="InterPro" id="IPR018060">
    <property type="entry name" value="HTH_AraC"/>
</dbReference>
<dbReference type="PANTHER" id="PTHR43280:SF28">
    <property type="entry name" value="HTH-TYPE TRANSCRIPTIONAL ACTIVATOR RHAS"/>
    <property type="match status" value="1"/>
</dbReference>
<dbReference type="InterPro" id="IPR002818">
    <property type="entry name" value="DJ-1/PfpI"/>
</dbReference>
<dbReference type="Gene3D" id="3.40.50.880">
    <property type="match status" value="1"/>
</dbReference>
<keyword evidence="1" id="KW-0805">Transcription regulation</keyword>